<comment type="caution">
    <text evidence="1">The sequence shown here is derived from an EMBL/GenBank/DDBJ whole genome shotgun (WGS) entry which is preliminary data.</text>
</comment>
<dbReference type="Proteomes" id="UP001595816">
    <property type="component" value="Unassembled WGS sequence"/>
</dbReference>
<name>A0ABV8M0D7_9ACTN</name>
<proteinExistence type="predicted"/>
<reference evidence="2" key="1">
    <citation type="journal article" date="2019" name="Int. J. Syst. Evol. Microbiol.">
        <title>The Global Catalogue of Microorganisms (GCM) 10K type strain sequencing project: providing services to taxonomists for standard genome sequencing and annotation.</title>
        <authorList>
            <consortium name="The Broad Institute Genomics Platform"/>
            <consortium name="The Broad Institute Genome Sequencing Center for Infectious Disease"/>
            <person name="Wu L."/>
            <person name="Ma J."/>
        </authorList>
    </citation>
    <scope>NUCLEOTIDE SEQUENCE [LARGE SCALE GENOMIC DNA]</scope>
    <source>
        <strain evidence="2">CGMCC 4.7289</strain>
    </source>
</reference>
<sequence length="94" mass="9929">MPANPPPATVVIDAGGEPWSRIIPLLDGWVDRLPDGGLIELVGEDPHLPDALAGWCAEHGFPMHRLAARAGHRIELPPAGTTATAADRPPHPDL</sequence>
<accession>A0ABV8M0D7</accession>
<protein>
    <recommendedName>
        <fullName evidence="3">Sulfurtransferase TusA family protein</fullName>
    </recommendedName>
</protein>
<organism evidence="1 2">
    <name type="scientific">Hamadaea flava</name>
    <dbReference type="NCBI Taxonomy" id="1742688"/>
    <lineage>
        <taxon>Bacteria</taxon>
        <taxon>Bacillati</taxon>
        <taxon>Actinomycetota</taxon>
        <taxon>Actinomycetes</taxon>
        <taxon>Micromonosporales</taxon>
        <taxon>Micromonosporaceae</taxon>
        <taxon>Hamadaea</taxon>
    </lineage>
</organism>
<dbReference type="RefSeq" id="WP_253751486.1">
    <property type="nucleotide sequence ID" value="NZ_JAMZDZ010000001.1"/>
</dbReference>
<evidence type="ECO:0000313" key="2">
    <source>
        <dbReference type="Proteomes" id="UP001595816"/>
    </source>
</evidence>
<keyword evidence="2" id="KW-1185">Reference proteome</keyword>
<dbReference type="EMBL" id="JBHSAY010000029">
    <property type="protein sequence ID" value="MFC4136152.1"/>
    <property type="molecule type" value="Genomic_DNA"/>
</dbReference>
<gene>
    <name evidence="1" type="ORF">ACFOZ4_36560</name>
</gene>
<evidence type="ECO:0000313" key="1">
    <source>
        <dbReference type="EMBL" id="MFC4136152.1"/>
    </source>
</evidence>
<evidence type="ECO:0008006" key="3">
    <source>
        <dbReference type="Google" id="ProtNLM"/>
    </source>
</evidence>